<dbReference type="Gene3D" id="1.10.10.10">
    <property type="entry name" value="Winged helix-like DNA-binding domain superfamily/Winged helix DNA-binding domain"/>
    <property type="match status" value="1"/>
</dbReference>
<dbReference type="STRING" id="983920.Y88_0291"/>
<feature type="domain" description="HTH lysR-type" evidence="5">
    <location>
        <begin position="3"/>
        <end position="60"/>
    </location>
</feature>
<dbReference type="Gene3D" id="3.40.190.10">
    <property type="entry name" value="Periplasmic binding protein-like II"/>
    <property type="match status" value="2"/>
</dbReference>
<evidence type="ECO:0000256" key="2">
    <source>
        <dbReference type="ARBA" id="ARBA00023015"/>
    </source>
</evidence>
<dbReference type="eggNOG" id="COG0583">
    <property type="taxonomic scope" value="Bacteria"/>
</dbReference>
<organism evidence="6 7">
    <name type="scientific">Novosphingobium nitrogenifigens DSM 19370</name>
    <dbReference type="NCBI Taxonomy" id="983920"/>
    <lineage>
        <taxon>Bacteria</taxon>
        <taxon>Pseudomonadati</taxon>
        <taxon>Pseudomonadota</taxon>
        <taxon>Alphaproteobacteria</taxon>
        <taxon>Sphingomonadales</taxon>
        <taxon>Sphingomonadaceae</taxon>
        <taxon>Novosphingobium</taxon>
    </lineage>
</organism>
<dbReference type="InParanoid" id="F1ZAY3"/>
<keyword evidence="7" id="KW-1185">Reference proteome</keyword>
<dbReference type="InterPro" id="IPR000847">
    <property type="entry name" value="LysR_HTH_N"/>
</dbReference>
<dbReference type="SUPFAM" id="SSF53850">
    <property type="entry name" value="Periplasmic binding protein-like II"/>
    <property type="match status" value="1"/>
</dbReference>
<dbReference type="AlphaFoldDB" id="F1ZAY3"/>
<keyword evidence="3" id="KW-0238">DNA-binding</keyword>
<dbReference type="Proteomes" id="UP000004728">
    <property type="component" value="Unassembled WGS sequence"/>
</dbReference>
<dbReference type="Pfam" id="PF03466">
    <property type="entry name" value="LysR_substrate"/>
    <property type="match status" value="1"/>
</dbReference>
<dbReference type="PANTHER" id="PTHR30419">
    <property type="entry name" value="HTH-TYPE TRANSCRIPTIONAL REGULATOR YBHD"/>
    <property type="match status" value="1"/>
</dbReference>
<dbReference type="GO" id="GO:0003700">
    <property type="term" value="F:DNA-binding transcription factor activity"/>
    <property type="evidence" value="ECO:0007669"/>
    <property type="project" value="InterPro"/>
</dbReference>
<sequence>MSFSFRQIRYFVAIAELGSLSGAAKALNVTPSSITVAIHDLEQHLACRLFERRARGMELTLKGQQFLRHARSILDTVAQARRSLEDDLTEVGGRLNLGVTPLLAGYVLAEQLARFRQAYPNPQVSIVEDSREDLEHLLIGGEVDAAAMILPAGEPAQAMQTMQIAASPYRLWMAADHPLARQSAIDHAALDGLPLILLATDEIAETAEKHWRRLGLKLNVLVRTRSVEAVRSLVATGAGVAAMPDLAYRRWSLEGDRVEARPLRDPPTPARVAITWRRGTNQSAALKGFLAVVRGQSAVHEENVG</sequence>
<dbReference type="RefSeq" id="WP_008067134.1">
    <property type="nucleotide sequence ID" value="NZ_AQWK01000006.1"/>
</dbReference>
<dbReference type="InterPro" id="IPR050950">
    <property type="entry name" value="HTH-type_LysR_regulators"/>
</dbReference>
<dbReference type="InterPro" id="IPR005119">
    <property type="entry name" value="LysR_subst-bd"/>
</dbReference>
<evidence type="ECO:0000313" key="7">
    <source>
        <dbReference type="Proteomes" id="UP000004728"/>
    </source>
</evidence>
<evidence type="ECO:0000256" key="1">
    <source>
        <dbReference type="ARBA" id="ARBA00009437"/>
    </source>
</evidence>
<evidence type="ECO:0000256" key="4">
    <source>
        <dbReference type="ARBA" id="ARBA00023163"/>
    </source>
</evidence>
<reference evidence="6 7" key="1">
    <citation type="journal article" date="2012" name="J. Bacteriol.">
        <title>Draft Genome Sequence of Novosphingobium nitrogenifigens Y88T.</title>
        <authorList>
            <person name="Strabala T.J."/>
            <person name="Macdonald L."/>
            <person name="Liu V."/>
            <person name="Smit A.M."/>
        </authorList>
    </citation>
    <scope>NUCLEOTIDE SEQUENCE [LARGE SCALE GENOMIC DNA]</scope>
    <source>
        <strain evidence="6 7">DSM 19370</strain>
    </source>
</reference>
<comment type="similarity">
    <text evidence="1">Belongs to the LysR transcriptional regulatory family.</text>
</comment>
<keyword evidence="4" id="KW-0804">Transcription</keyword>
<protein>
    <submittedName>
        <fullName evidence="6">Transcriptional regulator, LysR family</fullName>
    </submittedName>
</protein>
<dbReference type="GO" id="GO:0003677">
    <property type="term" value="F:DNA binding"/>
    <property type="evidence" value="ECO:0007669"/>
    <property type="project" value="UniProtKB-KW"/>
</dbReference>
<accession>F1ZAY3</accession>
<name>F1ZAY3_9SPHN</name>
<evidence type="ECO:0000256" key="3">
    <source>
        <dbReference type="ARBA" id="ARBA00023125"/>
    </source>
</evidence>
<evidence type="ECO:0000313" key="6">
    <source>
        <dbReference type="EMBL" id="EGD58239.1"/>
    </source>
</evidence>
<dbReference type="PROSITE" id="PS50931">
    <property type="entry name" value="HTH_LYSR"/>
    <property type="match status" value="1"/>
</dbReference>
<dbReference type="OrthoDB" id="9775392at2"/>
<dbReference type="EMBL" id="AEWJ01000044">
    <property type="protein sequence ID" value="EGD58239.1"/>
    <property type="molecule type" value="Genomic_DNA"/>
</dbReference>
<dbReference type="FunFam" id="1.10.10.10:FF:000001">
    <property type="entry name" value="LysR family transcriptional regulator"/>
    <property type="match status" value="1"/>
</dbReference>
<dbReference type="InterPro" id="IPR036388">
    <property type="entry name" value="WH-like_DNA-bd_sf"/>
</dbReference>
<evidence type="ECO:0000259" key="5">
    <source>
        <dbReference type="PROSITE" id="PS50931"/>
    </source>
</evidence>
<comment type="caution">
    <text evidence="6">The sequence shown here is derived from an EMBL/GenBank/DDBJ whole genome shotgun (WGS) entry which is preliminary data.</text>
</comment>
<dbReference type="SUPFAM" id="SSF46785">
    <property type="entry name" value="Winged helix' DNA-binding domain"/>
    <property type="match status" value="1"/>
</dbReference>
<gene>
    <name evidence="6" type="ORF">Y88_0291</name>
</gene>
<keyword evidence="2" id="KW-0805">Transcription regulation</keyword>
<proteinExistence type="inferred from homology"/>
<dbReference type="Pfam" id="PF00126">
    <property type="entry name" value="HTH_1"/>
    <property type="match status" value="1"/>
</dbReference>
<dbReference type="InterPro" id="IPR036390">
    <property type="entry name" value="WH_DNA-bd_sf"/>
</dbReference>
<dbReference type="HOGENOM" id="CLU_039613_6_4_5"/>
<dbReference type="GO" id="GO:0005829">
    <property type="term" value="C:cytosol"/>
    <property type="evidence" value="ECO:0007669"/>
    <property type="project" value="TreeGrafter"/>
</dbReference>